<accession>A0A4Y2U7Y9</accession>
<dbReference type="EMBL" id="BGPR01034004">
    <property type="protein sequence ID" value="GBO08164.1"/>
    <property type="molecule type" value="Genomic_DNA"/>
</dbReference>
<evidence type="ECO:0000313" key="4">
    <source>
        <dbReference type="EMBL" id="GBO08164.1"/>
    </source>
</evidence>
<gene>
    <name evidence="1" type="ORF">AVEN_111493_1</name>
    <name evidence="4" type="ORF">AVEN_218874_1</name>
    <name evidence="2" type="ORF">AVEN_29579_1</name>
    <name evidence="3" type="ORF">AVEN_30106_1</name>
</gene>
<sequence length="87" mass="9705">MSDSKAVTLAFICCKPEKINPDLSPVILHHGCMSSKERWRPVQQDLANSTGRIVPTVLENSLHFVYLTQGPGKVLDFLLDPCKVLEK</sequence>
<dbReference type="EMBL" id="BGPR01027717">
    <property type="protein sequence ID" value="GBN98428.1"/>
    <property type="molecule type" value="Genomic_DNA"/>
</dbReference>
<reference evidence="4 5" key="1">
    <citation type="journal article" date="2019" name="Sci. Rep.">
        <title>Orb-weaving spider Araneus ventricosus genome elucidates the spidroin gene catalogue.</title>
        <authorList>
            <person name="Kono N."/>
            <person name="Nakamura H."/>
            <person name="Ohtoshi R."/>
            <person name="Moran D.A.P."/>
            <person name="Shinohara A."/>
            <person name="Yoshida Y."/>
            <person name="Fujiwara M."/>
            <person name="Mori M."/>
            <person name="Tomita M."/>
            <person name="Arakawa K."/>
        </authorList>
    </citation>
    <scope>NUCLEOTIDE SEQUENCE [LARGE SCALE GENOMIC DNA]</scope>
</reference>
<evidence type="ECO:0000313" key="3">
    <source>
        <dbReference type="EMBL" id="GBO08156.1"/>
    </source>
</evidence>
<dbReference type="AlphaFoldDB" id="A0A4Y2U7Y9"/>
<dbReference type="EMBL" id="BGPR01029165">
    <property type="protein sequence ID" value="GBO00784.1"/>
    <property type="molecule type" value="Genomic_DNA"/>
</dbReference>
<protein>
    <submittedName>
        <fullName evidence="4">Uncharacterized protein</fullName>
    </submittedName>
</protein>
<organism evidence="4 5">
    <name type="scientific">Araneus ventricosus</name>
    <name type="common">Orbweaver spider</name>
    <name type="synonym">Epeira ventricosa</name>
    <dbReference type="NCBI Taxonomy" id="182803"/>
    <lineage>
        <taxon>Eukaryota</taxon>
        <taxon>Metazoa</taxon>
        <taxon>Ecdysozoa</taxon>
        <taxon>Arthropoda</taxon>
        <taxon>Chelicerata</taxon>
        <taxon>Arachnida</taxon>
        <taxon>Araneae</taxon>
        <taxon>Araneomorphae</taxon>
        <taxon>Entelegynae</taxon>
        <taxon>Araneoidea</taxon>
        <taxon>Araneidae</taxon>
        <taxon>Araneus</taxon>
    </lineage>
</organism>
<evidence type="ECO:0000313" key="2">
    <source>
        <dbReference type="EMBL" id="GBO00784.1"/>
    </source>
</evidence>
<proteinExistence type="predicted"/>
<evidence type="ECO:0000313" key="5">
    <source>
        <dbReference type="Proteomes" id="UP000499080"/>
    </source>
</evidence>
<name>A0A4Y2U7Y9_ARAVE</name>
<comment type="caution">
    <text evidence="4">The sequence shown here is derived from an EMBL/GenBank/DDBJ whole genome shotgun (WGS) entry which is preliminary data.</text>
</comment>
<dbReference type="EMBL" id="BGPR01034001">
    <property type="protein sequence ID" value="GBO08156.1"/>
    <property type="molecule type" value="Genomic_DNA"/>
</dbReference>
<keyword evidence="5" id="KW-1185">Reference proteome</keyword>
<dbReference type="Proteomes" id="UP000499080">
    <property type="component" value="Unassembled WGS sequence"/>
</dbReference>
<evidence type="ECO:0000313" key="1">
    <source>
        <dbReference type="EMBL" id="GBN98428.1"/>
    </source>
</evidence>